<dbReference type="OrthoDB" id="176168at2"/>
<dbReference type="CDD" id="cd06595">
    <property type="entry name" value="GH31_u1"/>
    <property type="match status" value="1"/>
</dbReference>
<comment type="caution">
    <text evidence="5">The sequence shown here is derived from an EMBL/GenBank/DDBJ whole genome shotgun (WGS) entry which is preliminary data.</text>
</comment>
<comment type="similarity">
    <text evidence="1 2">Belongs to the glycosyl hydrolase 31 family.</text>
</comment>
<reference evidence="5 6" key="1">
    <citation type="journal article" date="2015" name="Genome Announc.">
        <title>Expanding the biotechnology potential of lactobacilli through comparative genomics of 213 strains and associated genera.</title>
        <authorList>
            <person name="Sun Z."/>
            <person name="Harris H.M."/>
            <person name="McCann A."/>
            <person name="Guo C."/>
            <person name="Argimon S."/>
            <person name="Zhang W."/>
            <person name="Yang X."/>
            <person name="Jeffery I.B."/>
            <person name="Cooney J.C."/>
            <person name="Kagawa T.F."/>
            <person name="Liu W."/>
            <person name="Song Y."/>
            <person name="Salvetti E."/>
            <person name="Wrobel A."/>
            <person name="Rasinkangas P."/>
            <person name="Parkhill J."/>
            <person name="Rea M.C."/>
            <person name="O'Sullivan O."/>
            <person name="Ritari J."/>
            <person name="Douillard F.P."/>
            <person name="Paul Ross R."/>
            <person name="Yang R."/>
            <person name="Briner A.E."/>
            <person name="Felis G.E."/>
            <person name="de Vos W.M."/>
            <person name="Barrangou R."/>
            <person name="Klaenhammer T.R."/>
            <person name="Caufield P.W."/>
            <person name="Cui Y."/>
            <person name="Zhang H."/>
            <person name="O'Toole P.W."/>
        </authorList>
    </citation>
    <scope>NUCLEOTIDE SEQUENCE [LARGE SCALE GENOMIC DNA]</scope>
    <source>
        <strain evidence="5 6">DSM 23026</strain>
    </source>
</reference>
<dbReference type="Proteomes" id="UP000051249">
    <property type="component" value="Unassembled WGS sequence"/>
</dbReference>
<dbReference type="InterPro" id="IPR000322">
    <property type="entry name" value="Glyco_hydro_31_TIM"/>
</dbReference>
<dbReference type="InterPro" id="IPR017853">
    <property type="entry name" value="GH"/>
</dbReference>
<evidence type="ECO:0000259" key="4">
    <source>
        <dbReference type="Pfam" id="PF21365"/>
    </source>
</evidence>
<dbReference type="InterPro" id="IPR013780">
    <property type="entry name" value="Glyco_hydro_b"/>
</dbReference>
<keyword evidence="2" id="KW-0378">Hydrolase</keyword>
<dbReference type="EMBL" id="JQCQ01000010">
    <property type="protein sequence ID" value="KRO25445.1"/>
    <property type="molecule type" value="Genomic_DNA"/>
</dbReference>
<dbReference type="InterPro" id="IPR051816">
    <property type="entry name" value="Glycosyl_Hydrolase_31"/>
</dbReference>
<dbReference type="Pfam" id="PF01055">
    <property type="entry name" value="Glyco_hydro_31_2nd"/>
    <property type="match status" value="1"/>
</dbReference>
<evidence type="ECO:0000256" key="2">
    <source>
        <dbReference type="RuleBase" id="RU361185"/>
    </source>
</evidence>
<evidence type="ECO:0000313" key="5">
    <source>
        <dbReference type="EMBL" id="KRO25445.1"/>
    </source>
</evidence>
<name>A0A0R2NI23_9LACO</name>
<dbReference type="SUPFAM" id="SSF51445">
    <property type="entry name" value="(Trans)glycosidases"/>
    <property type="match status" value="1"/>
</dbReference>
<evidence type="ECO:0000259" key="3">
    <source>
        <dbReference type="Pfam" id="PF01055"/>
    </source>
</evidence>
<keyword evidence="2" id="KW-0326">Glycosidase</keyword>
<gene>
    <name evidence="5" type="ORF">IV88_GL000176</name>
</gene>
<organism evidence="5 6">
    <name type="scientific">Pediococcus argentinicus</name>
    <dbReference type="NCBI Taxonomy" id="480391"/>
    <lineage>
        <taxon>Bacteria</taxon>
        <taxon>Bacillati</taxon>
        <taxon>Bacillota</taxon>
        <taxon>Bacilli</taxon>
        <taxon>Lactobacillales</taxon>
        <taxon>Lactobacillaceae</taxon>
        <taxon>Pediococcus</taxon>
    </lineage>
</organism>
<accession>A0A0R2NI23</accession>
<keyword evidence="6" id="KW-1185">Reference proteome</keyword>
<evidence type="ECO:0000313" key="6">
    <source>
        <dbReference type="Proteomes" id="UP000051249"/>
    </source>
</evidence>
<evidence type="ECO:0000256" key="1">
    <source>
        <dbReference type="ARBA" id="ARBA00007806"/>
    </source>
</evidence>
<dbReference type="Pfam" id="PF21365">
    <property type="entry name" value="Glyco_hydro_31_3rd"/>
    <property type="match status" value="1"/>
</dbReference>
<dbReference type="GO" id="GO:0005975">
    <property type="term" value="P:carbohydrate metabolic process"/>
    <property type="evidence" value="ECO:0007669"/>
    <property type="project" value="InterPro"/>
</dbReference>
<dbReference type="InterPro" id="IPR048395">
    <property type="entry name" value="Glyco_hydro_31_C"/>
</dbReference>
<dbReference type="PANTHER" id="PTHR43863:SF2">
    <property type="entry name" value="MALTASE-GLUCOAMYLASE"/>
    <property type="match status" value="1"/>
</dbReference>
<feature type="domain" description="Glycoside hydrolase family 31 TIM barrel" evidence="3">
    <location>
        <begin position="183"/>
        <end position="485"/>
    </location>
</feature>
<dbReference type="AlphaFoldDB" id="A0A0R2NI23"/>
<dbReference type="Gene3D" id="3.20.20.80">
    <property type="entry name" value="Glycosidases"/>
    <property type="match status" value="1"/>
</dbReference>
<proteinExistence type="inferred from homology"/>
<dbReference type="Gene3D" id="2.60.40.1180">
    <property type="entry name" value="Golgi alpha-mannosidase II"/>
    <property type="match status" value="2"/>
</dbReference>
<dbReference type="PATRIC" id="fig|480391.4.peg.179"/>
<dbReference type="SUPFAM" id="SSF51011">
    <property type="entry name" value="Glycosyl hydrolase domain"/>
    <property type="match status" value="1"/>
</dbReference>
<protein>
    <submittedName>
        <fullName evidence="5">Alpha-glucosidase</fullName>
    </submittedName>
</protein>
<dbReference type="PANTHER" id="PTHR43863">
    <property type="entry name" value="HYDROLASE, PUTATIVE (AFU_ORTHOLOGUE AFUA_1G03140)-RELATED"/>
    <property type="match status" value="1"/>
</dbReference>
<sequence>MTSKNIIQGDKYRFTVLTNKLLRLEYSESGQFEDRTTKVIQNRDFDNPDFDVIRDHAGHQLEIVTDSFHLYYEGGKFSNDTLFIDAKYNFETYYSRWYFGEKIEKNLKGTARTLDKADGEIPLEDGLMTKGGFSVLDDSKSFIQIGDEFIDRDHTEDDFYYFAYGRDYLATLKAFYRLTGSTPIVPRYALGNWWSRFYPYTQDEYLQLMKRFENEKLPIAVSVFDMNWHTTKIPSEMGSGWTGYTWNRDLFPDPKGTLKKMHDAGRKVTLNVHPAAGIRPSEESYPEVAKSMGLDASKKEPAIFNLQNPKFVKAYFDIVHHGLENKGVDFWWLDWQQGGSRGKHLDPLWLLNVLHYNDNTKRHPGEGLILSRYAGPGSHRYPIGFSGDSVASWKSLQFQPYFTATASNIGYTWWSHDIGGHMHGRYNAELSLRWMQFGVFSPVLRLHSSDNLFMGKEPWNYDEITRGAMNDALRLRAKLVPYIDTANELTHRDGEPLIQPLYYKHPTNKKAYQFKNEYYFGNEMLVAPITTPKDSQTGQASAEAWLPEGHWTDFYNGIHYQGNQVLKLYRSENEYPVFVKDGSIIPLNEEYMQSLNELPQTIRVKVYPGADARYHMYEHQQTKMAETIFTWNEESKTVTTTTNDPAHLIPANRSYIFEFVGYQADVNNLEIESTELDNKIQVDQVNIKDNNSKITQLFREKLQHAEIDFDDKMQIWRAFVDPEMTTVAFVNYLNTLDNPELAGMLSELAVLINK</sequence>
<dbReference type="RefSeq" id="WP_057798916.1">
    <property type="nucleotide sequence ID" value="NZ_BJZZ01000009.1"/>
</dbReference>
<feature type="domain" description="Glycosyl hydrolase family 31 C-terminal" evidence="4">
    <location>
        <begin position="494"/>
        <end position="585"/>
    </location>
</feature>
<dbReference type="GO" id="GO:0004553">
    <property type="term" value="F:hydrolase activity, hydrolyzing O-glycosyl compounds"/>
    <property type="evidence" value="ECO:0007669"/>
    <property type="project" value="InterPro"/>
</dbReference>